<evidence type="ECO:0000313" key="3">
    <source>
        <dbReference type="Proteomes" id="UP001221898"/>
    </source>
</evidence>
<dbReference type="AlphaFoldDB" id="A0AAD7S9K6"/>
<dbReference type="EMBL" id="JAINUG010000091">
    <property type="protein sequence ID" value="KAJ8398242.1"/>
    <property type="molecule type" value="Genomic_DNA"/>
</dbReference>
<comment type="caution">
    <text evidence="2">The sequence shown here is derived from an EMBL/GenBank/DDBJ whole genome shotgun (WGS) entry which is preliminary data.</text>
</comment>
<feature type="compositionally biased region" description="Low complexity" evidence="1">
    <location>
        <begin position="1"/>
        <end position="18"/>
    </location>
</feature>
<protein>
    <submittedName>
        <fullName evidence="2">Uncharacterized protein</fullName>
    </submittedName>
</protein>
<evidence type="ECO:0000313" key="2">
    <source>
        <dbReference type="EMBL" id="KAJ8398242.1"/>
    </source>
</evidence>
<proteinExistence type="predicted"/>
<name>A0AAD7S9K6_9TELE</name>
<organism evidence="2 3">
    <name type="scientific">Aldrovandia affinis</name>
    <dbReference type="NCBI Taxonomy" id="143900"/>
    <lineage>
        <taxon>Eukaryota</taxon>
        <taxon>Metazoa</taxon>
        <taxon>Chordata</taxon>
        <taxon>Craniata</taxon>
        <taxon>Vertebrata</taxon>
        <taxon>Euteleostomi</taxon>
        <taxon>Actinopterygii</taxon>
        <taxon>Neopterygii</taxon>
        <taxon>Teleostei</taxon>
        <taxon>Notacanthiformes</taxon>
        <taxon>Halosauridae</taxon>
        <taxon>Aldrovandia</taxon>
    </lineage>
</organism>
<dbReference type="Proteomes" id="UP001221898">
    <property type="component" value="Unassembled WGS sequence"/>
</dbReference>
<gene>
    <name evidence="2" type="ORF">AAFF_G00428120</name>
</gene>
<evidence type="ECO:0000256" key="1">
    <source>
        <dbReference type="SAM" id="MobiDB-lite"/>
    </source>
</evidence>
<keyword evidence="3" id="KW-1185">Reference proteome</keyword>
<sequence length="84" mass="9223">MHEALSAMQRSRSASMALQSNCHIAIQRSEDGGIKPSSGTGERGTPARSPQGRVKVTRRSRVALSPRVLRLIILCLRSKIRNDI</sequence>
<feature type="region of interest" description="Disordered" evidence="1">
    <location>
        <begin position="1"/>
        <end position="59"/>
    </location>
</feature>
<reference evidence="2" key="1">
    <citation type="journal article" date="2023" name="Science">
        <title>Genome structures resolve the early diversification of teleost fishes.</title>
        <authorList>
            <person name="Parey E."/>
            <person name="Louis A."/>
            <person name="Montfort J."/>
            <person name="Bouchez O."/>
            <person name="Roques C."/>
            <person name="Iampietro C."/>
            <person name="Lluch J."/>
            <person name="Castinel A."/>
            <person name="Donnadieu C."/>
            <person name="Desvignes T."/>
            <person name="Floi Bucao C."/>
            <person name="Jouanno E."/>
            <person name="Wen M."/>
            <person name="Mejri S."/>
            <person name="Dirks R."/>
            <person name="Jansen H."/>
            <person name="Henkel C."/>
            <person name="Chen W.J."/>
            <person name="Zahm M."/>
            <person name="Cabau C."/>
            <person name="Klopp C."/>
            <person name="Thompson A.W."/>
            <person name="Robinson-Rechavi M."/>
            <person name="Braasch I."/>
            <person name="Lecointre G."/>
            <person name="Bobe J."/>
            <person name="Postlethwait J.H."/>
            <person name="Berthelot C."/>
            <person name="Roest Crollius H."/>
            <person name="Guiguen Y."/>
        </authorList>
    </citation>
    <scope>NUCLEOTIDE SEQUENCE</scope>
    <source>
        <strain evidence="2">NC1722</strain>
    </source>
</reference>
<accession>A0AAD7S9K6</accession>